<evidence type="ECO:0000259" key="1">
    <source>
        <dbReference type="Pfam" id="PF12873"/>
    </source>
</evidence>
<evidence type="ECO:0000313" key="2">
    <source>
        <dbReference type="EMBL" id="CBI08729.1"/>
    </source>
</evidence>
<name>E6QNA8_9ZZZZ</name>
<dbReference type="AlphaFoldDB" id="E6QNA8"/>
<sequence length="57" mass="6674">MQLLLPFHSSNSSDVSCFLVERDDPNRGYQIKTILDMDQAYFSARLITRPDKEWLNP</sequence>
<dbReference type="Pfam" id="PF12873">
    <property type="entry name" value="DUF3825"/>
    <property type="match status" value="1"/>
</dbReference>
<proteinExistence type="predicted"/>
<organism evidence="2">
    <name type="scientific">mine drainage metagenome</name>
    <dbReference type="NCBI Taxonomy" id="410659"/>
    <lineage>
        <taxon>unclassified sequences</taxon>
        <taxon>metagenomes</taxon>
        <taxon>ecological metagenomes</taxon>
    </lineage>
</organism>
<comment type="caution">
    <text evidence="2">The sequence shown here is derived from an EMBL/GenBank/DDBJ whole genome shotgun (WGS) entry which is preliminary data.</text>
</comment>
<protein>
    <recommendedName>
        <fullName evidence="1">DUF3825 domain-containing protein</fullName>
    </recommendedName>
</protein>
<gene>
    <name evidence="2" type="ORF">CARN6_2226</name>
</gene>
<dbReference type="EMBL" id="CABQ01000257">
    <property type="protein sequence ID" value="CBI08729.1"/>
    <property type="molecule type" value="Genomic_DNA"/>
</dbReference>
<reference evidence="2" key="1">
    <citation type="submission" date="2009-10" db="EMBL/GenBank/DDBJ databases">
        <title>Diversity of trophic interactions inside an arsenic-rich microbial ecosystem.</title>
        <authorList>
            <person name="Bertin P.N."/>
            <person name="Heinrich-Salmeron A."/>
            <person name="Pelletier E."/>
            <person name="Goulhen-Chollet F."/>
            <person name="Arsene-Ploetze F."/>
            <person name="Gallien S."/>
            <person name="Calteau A."/>
            <person name="Vallenet D."/>
            <person name="Casiot C."/>
            <person name="Chane-Woon-Ming B."/>
            <person name="Giloteaux L."/>
            <person name="Barakat M."/>
            <person name="Bonnefoy V."/>
            <person name="Bruneel O."/>
            <person name="Chandler M."/>
            <person name="Cleiss J."/>
            <person name="Duran R."/>
            <person name="Elbaz-Poulichet F."/>
            <person name="Fonknechten N."/>
            <person name="Lauga B."/>
            <person name="Mornico D."/>
            <person name="Ortet P."/>
            <person name="Schaeffer C."/>
            <person name="Siguier P."/>
            <person name="Alexander Thil Smith A."/>
            <person name="Van Dorsselaer A."/>
            <person name="Weissenbach J."/>
            <person name="Medigue C."/>
            <person name="Le Paslier D."/>
        </authorList>
    </citation>
    <scope>NUCLEOTIDE SEQUENCE</scope>
</reference>
<feature type="domain" description="DUF3825" evidence="1">
    <location>
        <begin position="1"/>
        <end position="54"/>
    </location>
</feature>
<accession>E6QNA8</accession>
<dbReference type="InterPro" id="IPR024437">
    <property type="entry name" value="DUF3825"/>
</dbReference>